<dbReference type="EMBL" id="MN739234">
    <property type="protein sequence ID" value="QHS94877.1"/>
    <property type="molecule type" value="Genomic_DNA"/>
</dbReference>
<protein>
    <recommendedName>
        <fullName evidence="1">Helicase ATP-binding domain-containing protein</fullName>
    </recommendedName>
</protein>
<accession>A0A6C0BR60</accession>
<evidence type="ECO:0000259" key="1">
    <source>
        <dbReference type="SMART" id="SM00487"/>
    </source>
</evidence>
<evidence type="ECO:0000313" key="2">
    <source>
        <dbReference type="EMBL" id="QHS94877.1"/>
    </source>
</evidence>
<dbReference type="AlphaFoldDB" id="A0A6C0BR60"/>
<sequence length="1106" mass="127375">MSNQQLKTLFNKPISSKLKEFDVDITIETTSDDGKKNDVNIIIEDKTSEKLINRDKFMKSIKSKKRVIDITVQKVEKDIEEPEVKEKIKKDAINKLIIKPAQKKKLKQDLTDMTVAAIPEIKEILIGDELLMNRLPIDKESKPILKSKYFMNNRETFIRFINSLLKPYRGEILNETKETCQDKSSKKEQSLFTHQKIVRDYINLYTPYRGVLLYHGLGSGKTCSSIAIAENIIKNVSIITAESMITNKKVVVLTPASLKTNYIEEIKNCGNPIYKKKQFWEFINTDENPELIEILSSALNLPVAYINSQHGAWLVNVKKNTNYDKLSEVEQNSLNSQLRTMIDQKYIFHNYNGSLSRRNKIKELTASGTINMFDNKVVIIDEAHNFVSRIVNKIEKYKMTITDGFRKTDEPSLMLYDMLMRANNCKIVFLTGTPIINYPNELGIMFNILRGYIKTWHIPINETKELKNRITIEFLQKLLKNEKHLDYIGYNANVLTITRNPFGFVNTVYRNEYTGVKLNTNGDIMDDNVFIEKIVKTLTSNNIECLKSNIKIVLTNALPDKLDEFNNKFIDSDKGDLKNIDIFKRRIVGLTSYLNDKENLMPEYDADKDFYPERIEMSDYQFSKYQDVRNTEITKDRNKKKNNNLFTDSASSYRIFSRSYCNFVFPEDYPRPFPNEGGIAENIDSMNNEDDIDGLTDKDRVENSNAGISEDDVEKPTSIQLSYKQKLRDALDFLASNADRLLSVEGLEMYSPKFLKILKNILNPENLGLHLLYSQFRTVEGIGIFSLVLKANGFIQFKLTKNSSGQYVLDIPEGIIVGQRMFALYTGTESPEEKELIRNIYNGDWNLLPNNLAMQLKQAAPNNNMGEIIKLIIISASGAEGISLKNTRFVHIMEPYWHPVRTEQVIGRARRICSHESLEEPLRNIKVIIYLMKLSENQTKSASTELLRYDVSKTDKSNKIPLTTDENLYELSRRKQNIHKQLLKCVKETAIDCAIQFKSTSSDDLKCYSFSDESDPNVYSYKPNIANEETDRSIQKVNKKEVIFKARVFTADGKRYAMKMDDQGKPTGILYDIDIYKKAKEDPEIDMLPVGRVIQNPDGTTKIDFN</sequence>
<dbReference type="InterPro" id="IPR027417">
    <property type="entry name" value="P-loop_NTPase"/>
</dbReference>
<proteinExistence type="predicted"/>
<dbReference type="SUPFAM" id="SSF52540">
    <property type="entry name" value="P-loop containing nucleoside triphosphate hydrolases"/>
    <property type="match status" value="2"/>
</dbReference>
<dbReference type="SMART" id="SM00487">
    <property type="entry name" value="DEXDc"/>
    <property type="match status" value="1"/>
</dbReference>
<name>A0A6C0BR60_9ZZZZ</name>
<dbReference type="Gene3D" id="3.40.50.300">
    <property type="entry name" value="P-loop containing nucleotide triphosphate hydrolases"/>
    <property type="match status" value="2"/>
</dbReference>
<organism evidence="2">
    <name type="scientific">viral metagenome</name>
    <dbReference type="NCBI Taxonomy" id="1070528"/>
    <lineage>
        <taxon>unclassified sequences</taxon>
        <taxon>metagenomes</taxon>
        <taxon>organismal metagenomes</taxon>
    </lineage>
</organism>
<feature type="domain" description="Helicase ATP-binding" evidence="1">
    <location>
        <begin position="187"/>
        <end position="473"/>
    </location>
</feature>
<dbReference type="InterPro" id="IPR014001">
    <property type="entry name" value="Helicase_ATP-bd"/>
</dbReference>
<reference evidence="2" key="1">
    <citation type="journal article" date="2020" name="Nature">
        <title>Giant virus diversity and host interactions through global metagenomics.</title>
        <authorList>
            <person name="Schulz F."/>
            <person name="Roux S."/>
            <person name="Paez-Espino D."/>
            <person name="Jungbluth S."/>
            <person name="Walsh D.A."/>
            <person name="Denef V.J."/>
            <person name="McMahon K.D."/>
            <person name="Konstantinidis K.T."/>
            <person name="Eloe-Fadrosh E.A."/>
            <person name="Kyrpides N.C."/>
            <person name="Woyke T."/>
        </authorList>
    </citation>
    <scope>NUCLEOTIDE SEQUENCE</scope>
    <source>
        <strain evidence="2">GVMAG-M-3300018428-16</strain>
    </source>
</reference>